<proteinExistence type="predicted"/>
<dbReference type="AlphaFoldDB" id="A0A1M6MFN0"/>
<reference evidence="2 3" key="1">
    <citation type="submission" date="2016-11" db="EMBL/GenBank/DDBJ databases">
        <authorList>
            <person name="Jaros S."/>
            <person name="Januszkiewicz K."/>
            <person name="Wedrychowicz H."/>
        </authorList>
    </citation>
    <scope>NUCLEOTIDE SEQUENCE [LARGE SCALE GENOMIC DNA]</scope>
    <source>
        <strain evidence="2 3">DSM 21758</strain>
    </source>
</reference>
<dbReference type="InterPro" id="IPR021257">
    <property type="entry name" value="DUF2809"/>
</dbReference>
<keyword evidence="1" id="KW-0472">Membrane</keyword>
<gene>
    <name evidence="2" type="ORF">SAMN02745163_02617</name>
</gene>
<feature type="transmembrane region" description="Helical" evidence="1">
    <location>
        <begin position="97"/>
        <end position="115"/>
    </location>
</feature>
<dbReference type="Proteomes" id="UP000184310">
    <property type="component" value="Unassembled WGS sequence"/>
</dbReference>
<evidence type="ECO:0000256" key="1">
    <source>
        <dbReference type="SAM" id="Phobius"/>
    </source>
</evidence>
<accession>A0A1M6MFN0</accession>
<evidence type="ECO:0000313" key="2">
    <source>
        <dbReference type="EMBL" id="SHJ82130.1"/>
    </source>
</evidence>
<evidence type="ECO:0000313" key="3">
    <source>
        <dbReference type="Proteomes" id="UP000184310"/>
    </source>
</evidence>
<dbReference type="OrthoDB" id="5360192at2"/>
<keyword evidence="1" id="KW-0812">Transmembrane</keyword>
<sequence length="127" mass="14891">MKLNIKYILAFIILLLTEIFIALFVHDTIIRPYIGDILVVILIYTLIKGFTKKSIRHLPIYLFLFATTVEIMQYFHIVRVLHLEKHKIIATIIGDSFDLQDILCYFIGTMILIMFEKMSKNPLKTSK</sequence>
<keyword evidence="1" id="KW-1133">Transmembrane helix</keyword>
<feature type="transmembrane region" description="Helical" evidence="1">
    <location>
        <begin position="7"/>
        <end position="24"/>
    </location>
</feature>
<dbReference type="EMBL" id="FQZB01000011">
    <property type="protein sequence ID" value="SHJ82130.1"/>
    <property type="molecule type" value="Genomic_DNA"/>
</dbReference>
<protein>
    <recommendedName>
        <fullName evidence="4">DUF2809 domain-containing protein</fullName>
    </recommendedName>
</protein>
<dbReference type="RefSeq" id="WP_072988311.1">
    <property type="nucleotide sequence ID" value="NZ_FQZB01000011.1"/>
</dbReference>
<dbReference type="Pfam" id="PF10990">
    <property type="entry name" value="DUF2809"/>
    <property type="match status" value="1"/>
</dbReference>
<evidence type="ECO:0008006" key="4">
    <source>
        <dbReference type="Google" id="ProtNLM"/>
    </source>
</evidence>
<feature type="transmembrane region" description="Helical" evidence="1">
    <location>
        <begin position="30"/>
        <end position="47"/>
    </location>
</feature>
<keyword evidence="3" id="KW-1185">Reference proteome</keyword>
<feature type="transmembrane region" description="Helical" evidence="1">
    <location>
        <begin position="59"/>
        <end position="77"/>
    </location>
</feature>
<organism evidence="2 3">
    <name type="scientific">Clostridium cavendishii DSM 21758</name>
    <dbReference type="NCBI Taxonomy" id="1121302"/>
    <lineage>
        <taxon>Bacteria</taxon>
        <taxon>Bacillati</taxon>
        <taxon>Bacillota</taxon>
        <taxon>Clostridia</taxon>
        <taxon>Eubacteriales</taxon>
        <taxon>Clostridiaceae</taxon>
        <taxon>Clostridium</taxon>
    </lineage>
</organism>
<name>A0A1M6MFN0_9CLOT</name>